<dbReference type="EMBL" id="FJVC01000236">
    <property type="protein sequence ID" value="CZT46132.1"/>
    <property type="molecule type" value="Genomic_DNA"/>
</dbReference>
<dbReference type="PANTHER" id="PTHR43233">
    <property type="entry name" value="FAMILY N-ACETYLTRANSFERASE, PUTATIVE (AFU_ORTHOLOGUE AFUA_6G03350)-RELATED"/>
    <property type="match status" value="1"/>
</dbReference>
<evidence type="ECO:0008006" key="3">
    <source>
        <dbReference type="Google" id="ProtNLM"/>
    </source>
</evidence>
<keyword evidence="2" id="KW-1185">Reference proteome</keyword>
<dbReference type="PANTHER" id="PTHR43233:SF1">
    <property type="entry name" value="FAMILY N-ACETYLTRANSFERASE, PUTATIVE (AFU_ORTHOLOGUE AFUA_6G03350)-RELATED"/>
    <property type="match status" value="1"/>
</dbReference>
<sequence length="183" mass="20532">MFSPTSWHFSNFLISTNPTLIQPSAINQAFGTDAMYWAKPMNESVLKKMLDNSLCFGVYALPNSSAEIAGMLLYSQHLSNFAIPGRGRISVSYLDFDKISVVNEVDNTGLSNPPQIGLARLITDHVSFAYLTDVYILEQYQGQRLGEFLIKCVDETLNSWPEFRRALLVSDTKGKGFMSRCWA</sequence>
<accession>A0A1E1MAI3</accession>
<protein>
    <recommendedName>
        <fullName evidence="3">N-acetyltransferase domain-containing protein</fullName>
    </recommendedName>
</protein>
<dbReference type="SUPFAM" id="SSF55729">
    <property type="entry name" value="Acyl-CoA N-acyltransferases (Nat)"/>
    <property type="match status" value="1"/>
</dbReference>
<dbReference type="InterPro" id="IPR016181">
    <property type="entry name" value="Acyl_CoA_acyltransferase"/>
</dbReference>
<dbReference type="AlphaFoldDB" id="A0A1E1MAI3"/>
<name>A0A1E1MAI3_RHYSE</name>
<proteinExistence type="predicted"/>
<dbReference type="Proteomes" id="UP000177625">
    <property type="component" value="Unassembled WGS sequence"/>
</dbReference>
<evidence type="ECO:0000313" key="1">
    <source>
        <dbReference type="EMBL" id="CZT46132.1"/>
    </source>
</evidence>
<organism evidence="1 2">
    <name type="scientific">Rhynchosporium secalis</name>
    <name type="common">Barley scald fungus</name>
    <dbReference type="NCBI Taxonomy" id="38038"/>
    <lineage>
        <taxon>Eukaryota</taxon>
        <taxon>Fungi</taxon>
        <taxon>Dikarya</taxon>
        <taxon>Ascomycota</taxon>
        <taxon>Pezizomycotina</taxon>
        <taxon>Leotiomycetes</taxon>
        <taxon>Helotiales</taxon>
        <taxon>Ploettnerulaceae</taxon>
        <taxon>Rhynchosporium</taxon>
    </lineage>
</organism>
<gene>
    <name evidence="1" type="ORF">RSE6_06522</name>
</gene>
<evidence type="ECO:0000313" key="2">
    <source>
        <dbReference type="Proteomes" id="UP000177625"/>
    </source>
</evidence>
<reference evidence="2" key="1">
    <citation type="submission" date="2016-03" db="EMBL/GenBank/DDBJ databases">
        <authorList>
            <person name="Guldener U."/>
        </authorList>
    </citation>
    <scope>NUCLEOTIDE SEQUENCE [LARGE SCALE GENOMIC DNA]</scope>
</reference>
<dbReference type="Gene3D" id="3.40.630.30">
    <property type="match status" value="1"/>
</dbReference>
<dbReference type="CDD" id="cd04301">
    <property type="entry name" value="NAT_SF"/>
    <property type="match status" value="1"/>
</dbReference>
<dbReference type="InterPro" id="IPR053144">
    <property type="entry name" value="Acetyltransferase_Butenolide"/>
</dbReference>